<dbReference type="Gene3D" id="2.60.120.680">
    <property type="entry name" value="GOLD domain"/>
    <property type="match status" value="1"/>
</dbReference>
<dbReference type="WBParaSite" id="nRc.2.0.1.t25048-RA">
    <property type="protein sequence ID" value="nRc.2.0.1.t25048-RA"/>
    <property type="gene ID" value="nRc.2.0.1.g25048"/>
</dbReference>
<feature type="region of interest" description="Disordered" evidence="2">
    <location>
        <begin position="86"/>
        <end position="129"/>
    </location>
</feature>
<evidence type="ECO:0000313" key="4">
    <source>
        <dbReference type="Proteomes" id="UP000887565"/>
    </source>
</evidence>
<feature type="domain" description="GOLD" evidence="3">
    <location>
        <begin position="21"/>
        <end position="178"/>
    </location>
</feature>
<dbReference type="InterPro" id="IPR036598">
    <property type="entry name" value="GOLD_dom_sf"/>
</dbReference>
<dbReference type="Proteomes" id="UP000887565">
    <property type="component" value="Unplaced"/>
</dbReference>
<evidence type="ECO:0000256" key="2">
    <source>
        <dbReference type="SAM" id="MobiDB-lite"/>
    </source>
</evidence>
<protein>
    <submittedName>
        <fullName evidence="5">GOLD domain-containing protein</fullName>
    </submittedName>
</protein>
<dbReference type="OMA" id="ANKVCWE"/>
<dbReference type="AlphaFoldDB" id="A0A915JGV1"/>
<keyword evidence="4" id="KW-1185">Reference proteome</keyword>
<dbReference type="Pfam" id="PF13897">
    <property type="entry name" value="GOLD_2"/>
    <property type="match status" value="1"/>
</dbReference>
<proteinExistence type="predicted"/>
<feature type="compositionally biased region" description="Acidic residues" evidence="2">
    <location>
        <begin position="86"/>
        <end position="98"/>
    </location>
</feature>
<dbReference type="PANTHER" id="PTHR22973:SF12">
    <property type="entry name" value="LD35087P"/>
    <property type="match status" value="1"/>
</dbReference>
<name>A0A915JGV1_ROMCU</name>
<dbReference type="GO" id="GO:0000139">
    <property type="term" value="C:Golgi membrane"/>
    <property type="evidence" value="ECO:0007669"/>
    <property type="project" value="TreeGrafter"/>
</dbReference>
<organism evidence="4 5">
    <name type="scientific">Romanomermis culicivorax</name>
    <name type="common">Nematode worm</name>
    <dbReference type="NCBI Taxonomy" id="13658"/>
    <lineage>
        <taxon>Eukaryota</taxon>
        <taxon>Metazoa</taxon>
        <taxon>Ecdysozoa</taxon>
        <taxon>Nematoda</taxon>
        <taxon>Enoplea</taxon>
        <taxon>Dorylaimia</taxon>
        <taxon>Mermithida</taxon>
        <taxon>Mermithoidea</taxon>
        <taxon>Mermithidae</taxon>
        <taxon>Romanomermis</taxon>
    </lineage>
</organism>
<evidence type="ECO:0000313" key="5">
    <source>
        <dbReference type="WBParaSite" id="nRc.2.0.1.t25048-RA"/>
    </source>
</evidence>
<evidence type="ECO:0000256" key="1">
    <source>
        <dbReference type="ARBA" id="ARBA00022990"/>
    </source>
</evidence>
<dbReference type="PANTHER" id="PTHR22973">
    <property type="entry name" value="LD35087P"/>
    <property type="match status" value="1"/>
</dbReference>
<dbReference type="InterPro" id="IPR052269">
    <property type="entry name" value="Golgi-PI4KB_interaction"/>
</dbReference>
<dbReference type="InterPro" id="IPR009038">
    <property type="entry name" value="GOLD_dom"/>
</dbReference>
<sequence>MAALATLNIAPPSSLMGRQGPPVLRQPMPATRGFSHGETATVRVPTHQDGARLYWEFATDYYDLGFGVYFEWSVPETDEIVVQISESDDEDEDDENDYDGGQSGQSESANDIEGRPQRKERKPVGPPVDEILPIYRRDCHEEVHAGSHPYPGVGVYLLKFDNTYSLWRSKYLYYRFLMSEFSKLKEAVTAYCQNL</sequence>
<dbReference type="PROSITE" id="PS50866">
    <property type="entry name" value="GOLD"/>
    <property type="match status" value="1"/>
</dbReference>
<evidence type="ECO:0000259" key="3">
    <source>
        <dbReference type="PROSITE" id="PS50866"/>
    </source>
</evidence>
<accession>A0A915JGV1</accession>
<dbReference type="SUPFAM" id="SSF101576">
    <property type="entry name" value="Supernatant protein factor (SPF), C-terminal domain"/>
    <property type="match status" value="1"/>
</dbReference>
<reference evidence="5" key="1">
    <citation type="submission" date="2022-11" db="UniProtKB">
        <authorList>
            <consortium name="WormBaseParasite"/>
        </authorList>
    </citation>
    <scope>IDENTIFICATION</scope>
</reference>
<keyword evidence="1" id="KW-0007">Acetylation</keyword>